<dbReference type="Proteomes" id="UP000605848">
    <property type="component" value="Unassembled WGS sequence"/>
</dbReference>
<feature type="region of interest" description="Disordered" evidence="1">
    <location>
        <begin position="191"/>
        <end position="242"/>
    </location>
</feature>
<feature type="compositionally biased region" description="Gly residues" evidence="1">
    <location>
        <begin position="121"/>
        <end position="137"/>
    </location>
</feature>
<dbReference type="EMBL" id="JAEQMY010000047">
    <property type="protein sequence ID" value="MBL0406653.1"/>
    <property type="molecule type" value="Genomic_DNA"/>
</dbReference>
<dbReference type="InterPro" id="IPR011033">
    <property type="entry name" value="PRC_barrel-like_sf"/>
</dbReference>
<proteinExistence type="predicted"/>
<evidence type="ECO:0000259" key="3">
    <source>
        <dbReference type="Pfam" id="PF05239"/>
    </source>
</evidence>
<dbReference type="AlphaFoldDB" id="A0A936Z917"/>
<dbReference type="Gene3D" id="2.30.30.240">
    <property type="entry name" value="PRC-barrel domain"/>
    <property type="match status" value="1"/>
</dbReference>
<feature type="compositionally biased region" description="Gly residues" evidence="1">
    <location>
        <begin position="191"/>
        <end position="210"/>
    </location>
</feature>
<feature type="chain" id="PRO_5037229005" evidence="2">
    <location>
        <begin position="23"/>
        <end position="242"/>
    </location>
</feature>
<feature type="signal peptide" evidence="2">
    <location>
        <begin position="1"/>
        <end position="22"/>
    </location>
</feature>
<comment type="caution">
    <text evidence="4">The sequence shown here is derived from an EMBL/GenBank/DDBJ whole genome shotgun (WGS) entry which is preliminary data.</text>
</comment>
<keyword evidence="5" id="KW-1185">Reference proteome</keyword>
<feature type="region of interest" description="Disordered" evidence="1">
    <location>
        <begin position="163"/>
        <end position="182"/>
    </location>
</feature>
<gene>
    <name evidence="4" type="ORF">JKG68_22115</name>
</gene>
<accession>A0A936Z917</accession>
<evidence type="ECO:0000313" key="5">
    <source>
        <dbReference type="Proteomes" id="UP000605848"/>
    </source>
</evidence>
<reference evidence="4" key="1">
    <citation type="submission" date="2021-01" db="EMBL/GenBank/DDBJ databases">
        <title>Microvirga sp.</title>
        <authorList>
            <person name="Kim M.K."/>
        </authorList>
    </citation>
    <scope>NUCLEOTIDE SEQUENCE</scope>
    <source>
        <strain evidence="4">5420S-16</strain>
    </source>
</reference>
<protein>
    <submittedName>
        <fullName evidence="4">PRC-barrel domain-containing protein</fullName>
    </submittedName>
</protein>
<organism evidence="4 5">
    <name type="scientific">Microvirga aerilata</name>
    <dbReference type="NCBI Taxonomy" id="670292"/>
    <lineage>
        <taxon>Bacteria</taxon>
        <taxon>Pseudomonadati</taxon>
        <taxon>Pseudomonadota</taxon>
        <taxon>Alphaproteobacteria</taxon>
        <taxon>Hyphomicrobiales</taxon>
        <taxon>Methylobacteriaceae</taxon>
        <taxon>Microvirga</taxon>
    </lineage>
</organism>
<name>A0A936Z917_9HYPH</name>
<dbReference type="Pfam" id="PF05239">
    <property type="entry name" value="PRC"/>
    <property type="match status" value="1"/>
</dbReference>
<dbReference type="InterPro" id="IPR027275">
    <property type="entry name" value="PRC-brl_dom"/>
</dbReference>
<sequence length="242" mass="22492">MLKSYATACLMATALVAAPAWAQTSPAPAGQPAGGQAGAANIQFITESRPDMWPASQLEGVNVYNDRNENIGDINEVLIDRQGKVEAVVIGVGGFLGIGDRNVAVPFNALRWEMTEPNTASGGGAGSGAGGTGTGGAAGTTAGTGTAGSGGAGIGTAGTAAGMGAGGQAPAGATGTGTGAAGGTAAGGAGTGLAAGGAGAGGTAGAGGGAAADPSRSAPARAVLAGVTRDQLEQAPEFRAAR</sequence>
<evidence type="ECO:0000313" key="4">
    <source>
        <dbReference type="EMBL" id="MBL0406653.1"/>
    </source>
</evidence>
<evidence type="ECO:0000256" key="2">
    <source>
        <dbReference type="SAM" id="SignalP"/>
    </source>
</evidence>
<dbReference type="PANTHER" id="PTHR36505:SF1">
    <property type="entry name" value="BLR1072 PROTEIN"/>
    <property type="match status" value="1"/>
</dbReference>
<dbReference type="SUPFAM" id="SSF50346">
    <property type="entry name" value="PRC-barrel domain"/>
    <property type="match status" value="1"/>
</dbReference>
<dbReference type="PANTHER" id="PTHR36505">
    <property type="entry name" value="BLR1072 PROTEIN"/>
    <property type="match status" value="1"/>
</dbReference>
<keyword evidence="2" id="KW-0732">Signal</keyword>
<evidence type="ECO:0000256" key="1">
    <source>
        <dbReference type="SAM" id="MobiDB-lite"/>
    </source>
</evidence>
<feature type="region of interest" description="Disordered" evidence="1">
    <location>
        <begin position="118"/>
        <end position="137"/>
    </location>
</feature>
<feature type="domain" description="PRC-barrel" evidence="3">
    <location>
        <begin position="55"/>
        <end position="108"/>
    </location>
</feature>